<evidence type="ECO:0000313" key="9">
    <source>
        <dbReference type="Proteomes" id="UP001567538"/>
    </source>
</evidence>
<dbReference type="Proteomes" id="UP001567538">
    <property type="component" value="Unassembled WGS sequence"/>
</dbReference>
<keyword evidence="4" id="KW-0238">DNA-binding</keyword>
<evidence type="ECO:0000256" key="5">
    <source>
        <dbReference type="ARBA" id="ARBA00023163"/>
    </source>
</evidence>
<keyword evidence="2" id="KW-0611">Plant defense</keyword>
<evidence type="ECO:0000256" key="6">
    <source>
        <dbReference type="ARBA" id="ARBA00023242"/>
    </source>
</evidence>
<evidence type="ECO:0000256" key="3">
    <source>
        <dbReference type="ARBA" id="ARBA00023015"/>
    </source>
</evidence>
<reference evidence="8 9" key="1">
    <citation type="submission" date="2024-06" db="EMBL/GenBank/DDBJ databases">
        <title>A chromosome level genome sequence of Diviner's sage (Salvia divinorum).</title>
        <authorList>
            <person name="Ford S.A."/>
            <person name="Ro D.-K."/>
            <person name="Ness R.W."/>
            <person name="Phillips M.A."/>
        </authorList>
    </citation>
    <scope>NUCLEOTIDE SEQUENCE [LARGE SCALE GENOMIC DNA]</scope>
    <source>
        <strain evidence="8">SAF-2024a</strain>
        <tissue evidence="8">Leaf</tissue>
    </source>
</reference>
<evidence type="ECO:0000313" key="8">
    <source>
        <dbReference type="EMBL" id="KAL1566750.1"/>
    </source>
</evidence>
<evidence type="ECO:0000256" key="4">
    <source>
        <dbReference type="ARBA" id="ARBA00023125"/>
    </source>
</evidence>
<dbReference type="GO" id="GO:0003677">
    <property type="term" value="F:DNA binding"/>
    <property type="evidence" value="ECO:0007669"/>
    <property type="project" value="UniProtKB-KW"/>
</dbReference>
<dbReference type="PANTHER" id="PTHR31190:SF72">
    <property type="entry name" value="AP2 DOMAIN CONTAINING PROTEIN, EXPRESSED"/>
    <property type="match status" value="1"/>
</dbReference>
<dbReference type="InterPro" id="IPR001471">
    <property type="entry name" value="AP2/ERF_dom"/>
</dbReference>
<dbReference type="CDD" id="cd00018">
    <property type="entry name" value="AP2"/>
    <property type="match status" value="1"/>
</dbReference>
<proteinExistence type="predicted"/>
<name>A0ABD1IE98_SALDI</name>
<feature type="domain" description="AP2/ERF" evidence="7">
    <location>
        <begin position="55"/>
        <end position="113"/>
    </location>
</feature>
<dbReference type="InterPro" id="IPR044808">
    <property type="entry name" value="ERF_plant"/>
</dbReference>
<keyword evidence="6" id="KW-0539">Nucleus</keyword>
<dbReference type="PROSITE" id="PS51032">
    <property type="entry name" value="AP2_ERF"/>
    <property type="match status" value="1"/>
</dbReference>
<dbReference type="AlphaFoldDB" id="A0ABD1IE98"/>
<protein>
    <submittedName>
        <fullName evidence="8">Ethylene-responsive transcription factor 1B-like isoform X1</fullName>
    </submittedName>
</protein>
<dbReference type="GO" id="GO:0005634">
    <property type="term" value="C:nucleus"/>
    <property type="evidence" value="ECO:0007669"/>
    <property type="project" value="UniProtKB-SubCell"/>
</dbReference>
<dbReference type="Gene3D" id="3.30.730.10">
    <property type="entry name" value="AP2/ERF domain"/>
    <property type="match status" value="1"/>
</dbReference>
<dbReference type="PANTHER" id="PTHR31190">
    <property type="entry name" value="DNA-BINDING DOMAIN"/>
    <property type="match status" value="1"/>
</dbReference>
<keyword evidence="3" id="KW-0805">Transcription regulation</keyword>
<comment type="caution">
    <text evidence="8">The sequence shown here is derived from an EMBL/GenBank/DDBJ whole genome shotgun (WGS) entry which is preliminary data.</text>
</comment>
<evidence type="ECO:0000256" key="1">
    <source>
        <dbReference type="ARBA" id="ARBA00004123"/>
    </source>
</evidence>
<dbReference type="FunFam" id="3.30.730.10:FF:000001">
    <property type="entry name" value="Ethylene-responsive transcription factor 2"/>
    <property type="match status" value="1"/>
</dbReference>
<sequence>MIGYKHFKIVSHEFCAAIHTFSTQEEEEAQGLMSFEFSTSASNHGKGDDPKMEKRYIGVRKRPWGKYAAEIRDSTRHGTRVWLGTFNTAEEAALAYDQAAFVTRGASVPLNFSVERVTESLEKMKYRCEEGSSPAKALKESHKLMNAVTKQNSSSKKRAGEDDVVILHDLGSDLLDQLLSENSTTD</sequence>
<evidence type="ECO:0000256" key="2">
    <source>
        <dbReference type="ARBA" id="ARBA00022821"/>
    </source>
</evidence>
<accession>A0ABD1IE98</accession>
<dbReference type="EMBL" id="JBEAFC010000002">
    <property type="protein sequence ID" value="KAL1566750.1"/>
    <property type="molecule type" value="Genomic_DNA"/>
</dbReference>
<evidence type="ECO:0000259" key="7">
    <source>
        <dbReference type="PROSITE" id="PS51032"/>
    </source>
</evidence>
<dbReference type="InterPro" id="IPR036955">
    <property type="entry name" value="AP2/ERF_dom_sf"/>
</dbReference>
<dbReference type="GO" id="GO:0006952">
    <property type="term" value="P:defense response"/>
    <property type="evidence" value="ECO:0007669"/>
    <property type="project" value="UniProtKB-KW"/>
</dbReference>
<keyword evidence="5" id="KW-0804">Transcription</keyword>
<comment type="subcellular location">
    <subcellularLocation>
        <location evidence="1">Nucleus</location>
    </subcellularLocation>
</comment>
<organism evidence="8 9">
    <name type="scientific">Salvia divinorum</name>
    <name type="common">Maria pastora</name>
    <name type="synonym">Diviner's sage</name>
    <dbReference type="NCBI Taxonomy" id="28513"/>
    <lineage>
        <taxon>Eukaryota</taxon>
        <taxon>Viridiplantae</taxon>
        <taxon>Streptophyta</taxon>
        <taxon>Embryophyta</taxon>
        <taxon>Tracheophyta</taxon>
        <taxon>Spermatophyta</taxon>
        <taxon>Magnoliopsida</taxon>
        <taxon>eudicotyledons</taxon>
        <taxon>Gunneridae</taxon>
        <taxon>Pentapetalae</taxon>
        <taxon>asterids</taxon>
        <taxon>lamiids</taxon>
        <taxon>Lamiales</taxon>
        <taxon>Lamiaceae</taxon>
        <taxon>Nepetoideae</taxon>
        <taxon>Mentheae</taxon>
        <taxon>Salviinae</taxon>
        <taxon>Salvia</taxon>
        <taxon>Salvia subgen. Calosphace</taxon>
    </lineage>
</organism>
<dbReference type="PRINTS" id="PR00367">
    <property type="entry name" value="ETHRSPELEMNT"/>
</dbReference>
<dbReference type="InterPro" id="IPR016177">
    <property type="entry name" value="DNA-bd_dom_sf"/>
</dbReference>
<dbReference type="SMART" id="SM00380">
    <property type="entry name" value="AP2"/>
    <property type="match status" value="1"/>
</dbReference>
<dbReference type="Pfam" id="PF00847">
    <property type="entry name" value="AP2"/>
    <property type="match status" value="1"/>
</dbReference>
<dbReference type="SUPFAM" id="SSF54171">
    <property type="entry name" value="DNA-binding domain"/>
    <property type="match status" value="1"/>
</dbReference>
<keyword evidence="9" id="KW-1185">Reference proteome</keyword>
<gene>
    <name evidence="8" type="ORF">AAHA92_02322</name>
</gene>